<name>A0A3D2SDX9_9BACE</name>
<gene>
    <name evidence="1" type="ORF">DHW31_04640</name>
</gene>
<protein>
    <recommendedName>
        <fullName evidence="3">PD-(D/E)XK endonuclease-like domain-containing protein</fullName>
    </recommendedName>
</protein>
<evidence type="ECO:0000313" key="2">
    <source>
        <dbReference type="Proteomes" id="UP000263098"/>
    </source>
</evidence>
<evidence type="ECO:0000313" key="1">
    <source>
        <dbReference type="EMBL" id="HCK24064.1"/>
    </source>
</evidence>
<accession>A0A3D2SDX9</accession>
<dbReference type="Proteomes" id="UP000263098">
    <property type="component" value="Unassembled WGS sequence"/>
</dbReference>
<sequence length="300" mass="34520">MELSKSNVIFDQEAHTYELCGVPLSGITSVITRHLFPRKYDNVPKYILDNAAQRGSFIHEQIELADSLGIVPPCDEAQNYLEQIKKEGLVVEDSEYLVSDNKHYASCIDKVFRKNETTFHLGDIKTTYKLDKEYVRWQLSICAYLFELQNAGAKVERLLGIWLRGDKVDFVDVERIPNEIIVHLLACDLAGTQFINPYALPEKEGNLPAKYQDMEQAILEIDEQAKFWADKKKELIEGVMKEMIAAGVYNWKGENIQFVRKKDSIRNDFDKKAFEKDHSDLYKKYLKETPVVGSVTLKIS</sequence>
<organism evidence="1 2">
    <name type="scientific">Bacteroides graminisolvens</name>
    <dbReference type="NCBI Taxonomy" id="477666"/>
    <lineage>
        <taxon>Bacteria</taxon>
        <taxon>Pseudomonadati</taxon>
        <taxon>Bacteroidota</taxon>
        <taxon>Bacteroidia</taxon>
        <taxon>Bacteroidales</taxon>
        <taxon>Bacteroidaceae</taxon>
        <taxon>Bacteroides</taxon>
    </lineage>
</organism>
<dbReference type="EMBL" id="DPVG01000170">
    <property type="protein sequence ID" value="HCK24064.1"/>
    <property type="molecule type" value="Genomic_DNA"/>
</dbReference>
<proteinExistence type="predicted"/>
<dbReference type="AlphaFoldDB" id="A0A3D2SDX9"/>
<evidence type="ECO:0008006" key="3">
    <source>
        <dbReference type="Google" id="ProtNLM"/>
    </source>
</evidence>
<reference evidence="1 2" key="1">
    <citation type="journal article" date="2018" name="Nat. Biotechnol.">
        <title>A standardized bacterial taxonomy based on genome phylogeny substantially revises the tree of life.</title>
        <authorList>
            <person name="Parks D.H."/>
            <person name="Chuvochina M."/>
            <person name="Waite D.W."/>
            <person name="Rinke C."/>
            <person name="Skarshewski A."/>
            <person name="Chaumeil P.A."/>
            <person name="Hugenholtz P."/>
        </authorList>
    </citation>
    <scope>NUCLEOTIDE SEQUENCE [LARGE SCALE GENOMIC DNA]</scope>
    <source>
        <strain evidence="1">UBA9667</strain>
    </source>
</reference>
<comment type="caution">
    <text evidence="1">The sequence shown here is derived from an EMBL/GenBank/DDBJ whole genome shotgun (WGS) entry which is preliminary data.</text>
</comment>